<dbReference type="RefSeq" id="WP_203643950.1">
    <property type="nucleotide sequence ID" value="NZ_BOLN01000003.1"/>
</dbReference>
<comment type="caution">
    <text evidence="1">The sequence shown here is derived from an EMBL/GenBank/DDBJ whole genome shotgun (WGS) entry which is preliminary data.</text>
</comment>
<gene>
    <name evidence="1" type="ORF">ACFQ44_05000</name>
</gene>
<dbReference type="Proteomes" id="UP001597189">
    <property type="component" value="Unassembled WGS sequence"/>
</dbReference>
<name>A0ABW4D0F4_9LACO</name>
<accession>A0ABW4D0F4</accession>
<organism evidence="1 2">
    <name type="scientific">Levilactobacillus lanxiensis</name>
    <dbReference type="NCBI Taxonomy" id="2799568"/>
    <lineage>
        <taxon>Bacteria</taxon>
        <taxon>Bacillati</taxon>
        <taxon>Bacillota</taxon>
        <taxon>Bacilli</taxon>
        <taxon>Lactobacillales</taxon>
        <taxon>Lactobacillaceae</taxon>
        <taxon>Levilactobacillus</taxon>
    </lineage>
</organism>
<evidence type="ECO:0000313" key="2">
    <source>
        <dbReference type="Proteomes" id="UP001597189"/>
    </source>
</evidence>
<dbReference type="EMBL" id="JBHTOD010000003">
    <property type="protein sequence ID" value="MFD1455047.1"/>
    <property type="molecule type" value="Genomic_DNA"/>
</dbReference>
<protein>
    <submittedName>
        <fullName evidence="1">Type II toxin-antitoxin system HicB family antitoxin</fullName>
    </submittedName>
</protein>
<reference evidence="2" key="1">
    <citation type="journal article" date="2019" name="Int. J. Syst. Evol. Microbiol.">
        <title>The Global Catalogue of Microorganisms (GCM) 10K type strain sequencing project: providing services to taxonomists for standard genome sequencing and annotation.</title>
        <authorList>
            <consortium name="The Broad Institute Genomics Platform"/>
            <consortium name="The Broad Institute Genome Sequencing Center for Infectious Disease"/>
            <person name="Wu L."/>
            <person name="Ma J."/>
        </authorList>
    </citation>
    <scope>NUCLEOTIDE SEQUENCE [LARGE SCALE GENOMIC DNA]</scope>
    <source>
        <strain evidence="2">CCM 8979</strain>
    </source>
</reference>
<evidence type="ECO:0000313" key="1">
    <source>
        <dbReference type="EMBL" id="MFD1455047.1"/>
    </source>
</evidence>
<dbReference type="SUPFAM" id="SSF143100">
    <property type="entry name" value="TTHA1013/TTHA0281-like"/>
    <property type="match status" value="1"/>
</dbReference>
<proteinExistence type="predicted"/>
<dbReference type="Gene3D" id="3.30.160.250">
    <property type="match status" value="1"/>
</dbReference>
<sequence length="87" mass="9617">MKYSYYALFTTNNQGRIEVTFPDLAPHVATFGNNLPDAQRMAADALVGYLLTAESLGIKLPQPSSFQDLTPDSQQRLIPIEVDTKSN</sequence>
<dbReference type="InterPro" id="IPR035069">
    <property type="entry name" value="TTHA1013/TTHA0281-like"/>
</dbReference>
<keyword evidence="2" id="KW-1185">Reference proteome</keyword>